<keyword evidence="5" id="KW-1185">Reference proteome</keyword>
<dbReference type="HOGENOM" id="CLU_1123672_0_0_9"/>
<evidence type="ECO:0000256" key="2">
    <source>
        <dbReference type="ARBA" id="ARBA00000751"/>
    </source>
</evidence>
<reference evidence="4" key="1">
    <citation type="submission" date="2014-08" db="EMBL/GenBank/DDBJ databases">
        <title>Comparative genomics of the Paenibacillus odorifer group.</title>
        <authorList>
            <person name="den Bakker H.C."/>
            <person name="Tsai Y.-C.Y.-C."/>
            <person name="Martin N."/>
            <person name="Korlach J."/>
            <person name="Wiedmann M."/>
        </authorList>
    </citation>
    <scope>NUCLEOTIDE SEQUENCE [LARGE SCALE GENOMIC DNA]</scope>
    <source>
        <strain evidence="4">DSM 13188</strain>
    </source>
</reference>
<dbReference type="RefSeq" id="WP_042210553.1">
    <property type="nucleotide sequence ID" value="NZ_CP009285.1"/>
</dbReference>
<sequence>MNTPEHIQKILEDNRRKLLALNPEDRFIRFYETDKPYGCFSNFAKYPIVLKSKAWATTEHYFQAQKFAGTEHEEEVRLAGTPMETARLGRDRSKPLRSDWEECKVEVMREALMAKVEQHPAIKSILLSTGDCTLVEHTANDAYWGDGGNGQGGNMLGKLLMEIRNGLDEYVPEFLLPQWIVYPEIEPFSIGWRMGYGEDYLMHLWEWREQQSPEALKEYDAYFTPPEEWAEAERIQEEYRTKNKDQD</sequence>
<comment type="catalytic activity">
    <reaction evidence="1">
        <text>5-amino-6-(5-phospho-D-ribosylamino)uracil + H2O = 5,6-diaminouracil + D-ribose 5-phosphate</text>
        <dbReference type="Rhea" id="RHEA:55020"/>
        <dbReference type="ChEBI" id="CHEBI:15377"/>
        <dbReference type="ChEBI" id="CHEBI:46252"/>
        <dbReference type="ChEBI" id="CHEBI:58453"/>
        <dbReference type="ChEBI" id="CHEBI:78346"/>
    </reaction>
</comment>
<dbReference type="CDD" id="cd15457">
    <property type="entry name" value="NADAR"/>
    <property type="match status" value="1"/>
</dbReference>
<dbReference type="InterPro" id="IPR012816">
    <property type="entry name" value="NADAR"/>
</dbReference>
<evidence type="ECO:0000256" key="1">
    <source>
        <dbReference type="ARBA" id="ARBA00000022"/>
    </source>
</evidence>
<protein>
    <recommendedName>
        <fullName evidence="3">NADAR domain-containing protein</fullName>
    </recommendedName>
</protein>
<dbReference type="SUPFAM" id="SSF143990">
    <property type="entry name" value="YbiA-like"/>
    <property type="match status" value="1"/>
</dbReference>
<accession>A0A089MHZ0</accession>
<dbReference type="InterPro" id="IPR037238">
    <property type="entry name" value="YbiA-like_sf"/>
</dbReference>
<evidence type="ECO:0000313" key="4">
    <source>
        <dbReference type="EMBL" id="AIQ56209.1"/>
    </source>
</evidence>
<dbReference type="Gene3D" id="1.10.357.40">
    <property type="entry name" value="YbiA-like"/>
    <property type="match status" value="1"/>
</dbReference>
<dbReference type="EMBL" id="CP009285">
    <property type="protein sequence ID" value="AIQ56209.1"/>
    <property type="molecule type" value="Genomic_DNA"/>
</dbReference>
<proteinExistence type="predicted"/>
<feature type="domain" description="NADAR" evidence="3">
    <location>
        <begin position="30"/>
        <end position="167"/>
    </location>
</feature>
<organism evidence="4 5">
    <name type="scientific">Paenibacillus borealis</name>
    <dbReference type="NCBI Taxonomy" id="160799"/>
    <lineage>
        <taxon>Bacteria</taxon>
        <taxon>Bacillati</taxon>
        <taxon>Bacillota</taxon>
        <taxon>Bacilli</taxon>
        <taxon>Bacillales</taxon>
        <taxon>Paenibacillaceae</taxon>
        <taxon>Paenibacillus</taxon>
    </lineage>
</organism>
<evidence type="ECO:0000259" key="3">
    <source>
        <dbReference type="Pfam" id="PF08719"/>
    </source>
</evidence>
<gene>
    <name evidence="4" type="ORF">PBOR_03995</name>
</gene>
<dbReference type="AlphaFoldDB" id="A0A089MHZ0"/>
<dbReference type="OrthoDB" id="67297at2"/>
<dbReference type="Proteomes" id="UP000029518">
    <property type="component" value="Chromosome"/>
</dbReference>
<comment type="catalytic activity">
    <reaction evidence="2">
        <text>2,5-diamino-6-hydroxy-4-(5-phosphoribosylamino)-pyrimidine + H2O = 2,5,6-triamino-4-hydroxypyrimidine + D-ribose 5-phosphate</text>
        <dbReference type="Rhea" id="RHEA:23436"/>
        <dbReference type="ChEBI" id="CHEBI:15377"/>
        <dbReference type="ChEBI" id="CHEBI:58614"/>
        <dbReference type="ChEBI" id="CHEBI:78346"/>
        <dbReference type="ChEBI" id="CHEBI:137796"/>
    </reaction>
</comment>
<name>A0A089MHZ0_PAEBO</name>
<dbReference type="KEGG" id="pbd:PBOR_03995"/>
<dbReference type="NCBIfam" id="TIGR02464">
    <property type="entry name" value="ribofla_fusion"/>
    <property type="match status" value="1"/>
</dbReference>
<dbReference type="Pfam" id="PF08719">
    <property type="entry name" value="NADAR"/>
    <property type="match status" value="1"/>
</dbReference>
<evidence type="ECO:0000313" key="5">
    <source>
        <dbReference type="Proteomes" id="UP000029518"/>
    </source>
</evidence>